<reference evidence="1 2" key="1">
    <citation type="submission" date="2015-09" db="EMBL/GenBank/DDBJ databases">
        <title>Sorangium comparison.</title>
        <authorList>
            <person name="Zaburannyi N."/>
            <person name="Bunk B."/>
            <person name="Overmann J."/>
            <person name="Mueller R."/>
        </authorList>
    </citation>
    <scope>NUCLEOTIDE SEQUENCE [LARGE SCALE GENOMIC DNA]</scope>
    <source>
        <strain evidence="1 2">So ce836</strain>
    </source>
</reference>
<organism evidence="1 2">
    <name type="scientific">Sorangium cellulosum</name>
    <name type="common">Polyangium cellulosum</name>
    <dbReference type="NCBI Taxonomy" id="56"/>
    <lineage>
        <taxon>Bacteria</taxon>
        <taxon>Pseudomonadati</taxon>
        <taxon>Myxococcota</taxon>
        <taxon>Polyangia</taxon>
        <taxon>Polyangiales</taxon>
        <taxon>Polyangiaceae</taxon>
        <taxon>Sorangium</taxon>
    </lineage>
</organism>
<evidence type="ECO:0000313" key="1">
    <source>
        <dbReference type="EMBL" id="AUX37341.1"/>
    </source>
</evidence>
<protein>
    <submittedName>
        <fullName evidence="1">Uncharacterized protein</fullName>
    </submittedName>
</protein>
<evidence type="ECO:0000313" key="2">
    <source>
        <dbReference type="Proteomes" id="UP000295497"/>
    </source>
</evidence>
<sequence length="315" mass="33932">MDRGGTSFAPTAVMSNYFRSLVLMGAPFIFVAGCGGSDGDTIAEPTAAPATPSTPAEVDTTYEQIGRGCGDNGFLVRSLTHVPALTTNNLWIAPNNDAAGLAASKNDNGWGASVGVYELGFESSGDNMESRSAEQAARCDAVSEIFDPAGDGARQRFLNVLVYAGDHPHAEAMPAEGLPAAVEAPVRLKGYLDVAAGTREEIKDGVVYRDAQHQYLPIYVRCEKPMKITYEERLFSREEVEALKIDTRICRPVAEDGYGCLFERPQPIEGACTFVAADAKYVATSGEEHNISLGGRIERGEQLSYKITVDRFAFR</sequence>
<dbReference type="AlphaFoldDB" id="A0A4P2R411"/>
<dbReference type="PROSITE" id="PS51257">
    <property type="entry name" value="PROKAR_LIPOPROTEIN"/>
    <property type="match status" value="1"/>
</dbReference>
<name>A0A4P2R411_SORCE</name>
<dbReference type="EMBL" id="CP012672">
    <property type="protein sequence ID" value="AUX37341.1"/>
    <property type="molecule type" value="Genomic_DNA"/>
</dbReference>
<dbReference type="Proteomes" id="UP000295497">
    <property type="component" value="Chromosome"/>
</dbReference>
<proteinExistence type="predicted"/>
<gene>
    <name evidence="1" type="ORF">SOCE836_095630</name>
</gene>
<accession>A0A4P2R411</accession>